<name>A0ABD2NIS3_9CUCU</name>
<dbReference type="EMBL" id="JABFTP020000124">
    <property type="protein sequence ID" value="KAL3278602.1"/>
    <property type="molecule type" value="Genomic_DNA"/>
</dbReference>
<gene>
    <name evidence="3" type="ORF">HHI36_016144</name>
</gene>
<dbReference type="InterPro" id="IPR039679">
    <property type="entry name" value="NRBF2"/>
</dbReference>
<dbReference type="PANTHER" id="PTHR14964:SF2">
    <property type="entry name" value="NUCLEAR RECEPTOR-BINDING FACTOR 2"/>
    <property type="match status" value="1"/>
</dbReference>
<dbReference type="SUPFAM" id="SSF140361">
    <property type="entry name" value="MIT domain-like"/>
    <property type="match status" value="1"/>
</dbReference>
<keyword evidence="4" id="KW-1185">Reference proteome</keyword>
<protein>
    <recommendedName>
        <fullName evidence="2">Nuclear receptor-binding factor 2 MIT domain-containing protein</fullName>
    </recommendedName>
</protein>
<dbReference type="PANTHER" id="PTHR14964">
    <property type="entry name" value="NUCLEAR RECEPTOR BINDING FACTOR 2"/>
    <property type="match status" value="1"/>
</dbReference>
<dbReference type="AlphaFoldDB" id="A0ABD2NIS3"/>
<feature type="region of interest" description="Disordered" evidence="1">
    <location>
        <begin position="132"/>
        <end position="164"/>
    </location>
</feature>
<evidence type="ECO:0000259" key="2">
    <source>
        <dbReference type="Pfam" id="PF17169"/>
    </source>
</evidence>
<feature type="domain" description="Nuclear receptor-binding factor 2 MIT" evidence="2">
    <location>
        <begin position="4"/>
        <end position="75"/>
    </location>
</feature>
<accession>A0ABD2NIS3</accession>
<evidence type="ECO:0000313" key="4">
    <source>
        <dbReference type="Proteomes" id="UP001516400"/>
    </source>
</evidence>
<dbReference type="Proteomes" id="UP001516400">
    <property type="component" value="Unassembled WGS sequence"/>
</dbReference>
<dbReference type="Gene3D" id="1.20.58.80">
    <property type="entry name" value="Phosphotransferase system, lactose/cellobiose-type IIA subunit"/>
    <property type="match status" value="1"/>
</dbReference>
<proteinExistence type="predicted"/>
<evidence type="ECO:0000313" key="3">
    <source>
        <dbReference type="EMBL" id="KAL3278602.1"/>
    </source>
</evidence>
<comment type="caution">
    <text evidence="3">The sequence shown here is derived from an EMBL/GenBank/DDBJ whole genome shotgun (WGS) entry which is preliminary data.</text>
</comment>
<dbReference type="Pfam" id="PF17169">
    <property type="entry name" value="NRBF2_MIT"/>
    <property type="match status" value="1"/>
</dbReference>
<organism evidence="3 4">
    <name type="scientific">Cryptolaemus montrouzieri</name>
    <dbReference type="NCBI Taxonomy" id="559131"/>
    <lineage>
        <taxon>Eukaryota</taxon>
        <taxon>Metazoa</taxon>
        <taxon>Ecdysozoa</taxon>
        <taxon>Arthropoda</taxon>
        <taxon>Hexapoda</taxon>
        <taxon>Insecta</taxon>
        <taxon>Pterygota</taxon>
        <taxon>Neoptera</taxon>
        <taxon>Endopterygota</taxon>
        <taxon>Coleoptera</taxon>
        <taxon>Polyphaga</taxon>
        <taxon>Cucujiformia</taxon>
        <taxon>Coccinelloidea</taxon>
        <taxon>Coccinellidae</taxon>
        <taxon>Scymninae</taxon>
        <taxon>Scymnini</taxon>
        <taxon>Cryptolaemus</taxon>
    </lineage>
</organism>
<dbReference type="InterPro" id="IPR033393">
    <property type="entry name" value="NRBF2_MIT"/>
</dbReference>
<reference evidence="3 4" key="1">
    <citation type="journal article" date="2021" name="BMC Biol.">
        <title>Horizontally acquired antibacterial genes associated with adaptive radiation of ladybird beetles.</title>
        <authorList>
            <person name="Li H.S."/>
            <person name="Tang X.F."/>
            <person name="Huang Y.H."/>
            <person name="Xu Z.Y."/>
            <person name="Chen M.L."/>
            <person name="Du X.Y."/>
            <person name="Qiu B.Y."/>
            <person name="Chen P.T."/>
            <person name="Zhang W."/>
            <person name="Slipinski A."/>
            <person name="Escalona H.E."/>
            <person name="Waterhouse R.M."/>
            <person name="Zwick A."/>
            <person name="Pang H."/>
        </authorList>
    </citation>
    <scope>NUCLEOTIDE SEQUENCE [LARGE SCALE GENOMIC DNA]</scope>
    <source>
        <strain evidence="3">SYSU2018</strain>
    </source>
</reference>
<sequence length="282" mass="31813">MESSSLNKAHQQQRRADALLNQKKFEDCIECHKNAIVLLMESMTLTDNQKSLESLKLQKAYHAKQIDVVKMKQKQHDKIMKTKMTFIRNSSNSSIDLESDCTEDALKTAIFHNIVVQDSLIDRLEKKRFANDDSLSTSDTDDKSAMYDKLDGVPNTLGNKHPKNDSTTIEELRILSSQLQDLVQILVTQLDERTKEVELLKSRIKKLESEQNKGSFKNNSLKVVTDSSGGTSPYVFSPCSELSPDVNELGTLPSLTPLDLPKFDYNNGYKSYSNSSNSINNN</sequence>
<feature type="compositionally biased region" description="Basic and acidic residues" evidence="1">
    <location>
        <begin position="140"/>
        <end position="151"/>
    </location>
</feature>
<evidence type="ECO:0000256" key="1">
    <source>
        <dbReference type="SAM" id="MobiDB-lite"/>
    </source>
</evidence>